<dbReference type="Pfam" id="PF13193">
    <property type="entry name" value="AMP-binding_C"/>
    <property type="match status" value="1"/>
</dbReference>
<dbReference type="Gene3D" id="3.40.50.1820">
    <property type="entry name" value="alpha/beta hydrolase"/>
    <property type="match status" value="1"/>
</dbReference>
<dbReference type="InterPro" id="IPR036736">
    <property type="entry name" value="ACP-like_sf"/>
</dbReference>
<dbReference type="EMBL" id="CP023778">
    <property type="protein sequence ID" value="ATL66808.1"/>
    <property type="molecule type" value="Genomic_DNA"/>
</dbReference>
<dbReference type="PROSITE" id="PS50075">
    <property type="entry name" value="CARRIER"/>
    <property type="match status" value="1"/>
</dbReference>
<dbReference type="FunFam" id="3.40.50.12780:FF:000012">
    <property type="entry name" value="Non-ribosomal peptide synthetase"/>
    <property type="match status" value="1"/>
</dbReference>
<reference evidence="4 5" key="1">
    <citation type="submission" date="2017-10" db="EMBL/GenBank/DDBJ databases">
        <title>Comparative genomics between pathogenic Norcardia.</title>
        <authorList>
            <person name="Zeng L."/>
        </authorList>
    </citation>
    <scope>NUCLEOTIDE SEQUENCE [LARGE SCALE GENOMIC DNA]</scope>
    <source>
        <strain evidence="4 5">NC_YFY_NT001</strain>
    </source>
</reference>
<dbReference type="Proteomes" id="UP000221961">
    <property type="component" value="Chromosome"/>
</dbReference>
<dbReference type="PANTHER" id="PTHR45527:SF1">
    <property type="entry name" value="FATTY ACID SYNTHASE"/>
    <property type="match status" value="1"/>
</dbReference>
<dbReference type="PANTHER" id="PTHR45527">
    <property type="entry name" value="NONRIBOSOMAL PEPTIDE SYNTHETASE"/>
    <property type="match status" value="1"/>
</dbReference>
<dbReference type="FunFam" id="3.40.50.980:FF:000001">
    <property type="entry name" value="Non-ribosomal peptide synthetase"/>
    <property type="match status" value="1"/>
</dbReference>
<protein>
    <recommendedName>
        <fullName evidence="3">Carrier domain-containing protein</fullName>
    </recommendedName>
</protein>
<dbReference type="Gene3D" id="3.30.300.30">
    <property type="match status" value="1"/>
</dbReference>
<dbReference type="Gene3D" id="2.30.38.10">
    <property type="entry name" value="Luciferase, Domain 3"/>
    <property type="match status" value="1"/>
</dbReference>
<dbReference type="InterPro" id="IPR000873">
    <property type="entry name" value="AMP-dep_synth/lig_dom"/>
</dbReference>
<evidence type="ECO:0000256" key="1">
    <source>
        <dbReference type="ARBA" id="ARBA00022450"/>
    </source>
</evidence>
<dbReference type="Pfam" id="PF00501">
    <property type="entry name" value="AMP-binding"/>
    <property type="match status" value="1"/>
</dbReference>
<dbReference type="PROSITE" id="PS00455">
    <property type="entry name" value="AMP_BINDING"/>
    <property type="match status" value="1"/>
</dbReference>
<dbReference type="GO" id="GO:0005737">
    <property type="term" value="C:cytoplasm"/>
    <property type="evidence" value="ECO:0007669"/>
    <property type="project" value="TreeGrafter"/>
</dbReference>
<dbReference type="InterPro" id="IPR006162">
    <property type="entry name" value="Ppantetheine_attach_site"/>
</dbReference>
<proteinExistence type="predicted"/>
<dbReference type="InterPro" id="IPR010071">
    <property type="entry name" value="AA_adenyl_dom"/>
</dbReference>
<sequence>MNHGVHQRISLLAAEQPGATAVTDGTVTLCYRDLDRQANRLARLLRQRGAGPDVVVGVALPRTPRLIVAILAVLKAGAAYCPLDPSYPPERLRHIVSDARPPVLITTDSIRRRLSLPDGTAVLDPDRDAAALAAQPDTDPEVAVHPDHLAYVVHTSGSTGAPKGVQVPHRGLNNLVDWHIRAYGITRSDRCAHVASFGFDASVWEIWPTLAAGAGLHLPGDAERTRPDSLARWLAERRITVTFLPTPLAEEVLRVPDHRALRARLLLVGGDALTAAPPAGTPFGVVNHYGPTEATVVATAGPVPAGAAGLPSIGWPIDGVRAQLLDEKLLPVPVGTPGELYLAGPGLARGYLGRPGGTAERFVADPSGSGERLYRTGDIVRRRDDGAIDFVGRRDDQVSLRGVRIEPGEITARLRAHPEVADAAVIVRPAPNGHDHLVAYIVPASGKATPAGILDFLRQTLPAAMVPATLMSVPAFPLTAHGKLDRAALPDPAAAESALAEPPRDDLEALIAEVWYEVLGLADRAPNVHEDFLALGGHSLLATQLVARLRELLDTDLPAQAAMSAPTVAALAEAVRGGHPDPDRLATLVRLRRDVAGMSDDEVDRLLAELGGDAL</sequence>
<dbReference type="InterPro" id="IPR045851">
    <property type="entry name" value="AMP-bd_C_sf"/>
</dbReference>
<feature type="domain" description="Carrier" evidence="3">
    <location>
        <begin position="502"/>
        <end position="579"/>
    </location>
</feature>
<evidence type="ECO:0000313" key="4">
    <source>
        <dbReference type="EMBL" id="ATL66808.1"/>
    </source>
</evidence>
<dbReference type="InterPro" id="IPR020845">
    <property type="entry name" value="AMP-binding_CS"/>
</dbReference>
<keyword evidence="1" id="KW-0596">Phosphopantetheine</keyword>
<dbReference type="NCBIfam" id="TIGR01733">
    <property type="entry name" value="AA-adenyl-dom"/>
    <property type="match status" value="1"/>
</dbReference>
<evidence type="ECO:0000313" key="5">
    <source>
        <dbReference type="Proteomes" id="UP000221961"/>
    </source>
</evidence>
<dbReference type="GO" id="GO:0031177">
    <property type="term" value="F:phosphopantetheine binding"/>
    <property type="evidence" value="ECO:0007669"/>
    <property type="project" value="InterPro"/>
</dbReference>
<evidence type="ECO:0000256" key="2">
    <source>
        <dbReference type="ARBA" id="ARBA00022553"/>
    </source>
</evidence>
<evidence type="ECO:0000259" key="3">
    <source>
        <dbReference type="PROSITE" id="PS50075"/>
    </source>
</evidence>
<gene>
    <name evidence="4" type="ORF">CRH09_11900</name>
</gene>
<dbReference type="InterPro" id="IPR029058">
    <property type="entry name" value="AB_hydrolase_fold"/>
</dbReference>
<dbReference type="SUPFAM" id="SSF47336">
    <property type="entry name" value="ACP-like"/>
    <property type="match status" value="1"/>
</dbReference>
<dbReference type="CDD" id="cd05930">
    <property type="entry name" value="A_NRPS"/>
    <property type="match status" value="1"/>
</dbReference>
<dbReference type="SMART" id="SM00823">
    <property type="entry name" value="PKS_PP"/>
    <property type="match status" value="1"/>
</dbReference>
<dbReference type="GO" id="GO:0043041">
    <property type="term" value="P:amino acid activation for nonribosomal peptide biosynthetic process"/>
    <property type="evidence" value="ECO:0007669"/>
    <property type="project" value="TreeGrafter"/>
</dbReference>
<dbReference type="AlphaFoldDB" id="A0A291RHM7"/>
<dbReference type="PROSITE" id="PS00012">
    <property type="entry name" value="PHOSPHOPANTETHEINE"/>
    <property type="match status" value="1"/>
</dbReference>
<organism evidence="4 5">
    <name type="scientific">Nocardia terpenica</name>
    <dbReference type="NCBI Taxonomy" id="455432"/>
    <lineage>
        <taxon>Bacteria</taxon>
        <taxon>Bacillati</taxon>
        <taxon>Actinomycetota</taxon>
        <taxon>Actinomycetes</taxon>
        <taxon>Mycobacteriales</taxon>
        <taxon>Nocardiaceae</taxon>
        <taxon>Nocardia</taxon>
    </lineage>
</organism>
<dbReference type="Pfam" id="PF00550">
    <property type="entry name" value="PP-binding"/>
    <property type="match status" value="1"/>
</dbReference>
<dbReference type="KEGG" id="ntp:CRH09_11900"/>
<dbReference type="InterPro" id="IPR009081">
    <property type="entry name" value="PP-bd_ACP"/>
</dbReference>
<keyword evidence="2" id="KW-0597">Phosphoprotein</keyword>
<dbReference type="InterPro" id="IPR025110">
    <property type="entry name" value="AMP-bd_C"/>
</dbReference>
<accession>A0A291RHM7</accession>
<dbReference type="Gene3D" id="3.40.50.980">
    <property type="match status" value="2"/>
</dbReference>
<dbReference type="GO" id="GO:0044550">
    <property type="term" value="P:secondary metabolite biosynthetic process"/>
    <property type="evidence" value="ECO:0007669"/>
    <property type="project" value="TreeGrafter"/>
</dbReference>
<name>A0A291RHM7_9NOCA</name>
<dbReference type="SUPFAM" id="SSF56801">
    <property type="entry name" value="Acetyl-CoA synthetase-like"/>
    <property type="match status" value="1"/>
</dbReference>
<dbReference type="InterPro" id="IPR020806">
    <property type="entry name" value="PKS_PP-bd"/>
</dbReference>